<accession>A0A3P5YF32</accession>
<name>A0A3P5YF32_BRACM</name>
<dbReference type="AlphaFoldDB" id="A0A3P5YF32"/>
<proteinExistence type="predicted"/>
<sequence length="339" mass="37666">MGRDASTLWNPNLFSLAQDRRSLSEPFHLLSPCNTTVETLCSQILQGRESGCDKKWQAYGVGLLLLDAKVLAPPHPLVKHWIFVMRNDQPPTAISLNSFEIVSGNAIAEIGRLLMFEASREWLPMVVGEIMTPVGAASVELIERISFGSVLQACLMPCVHSVASVSQHRSICVKGNLVMKGNLFLRYVPHSLANSLDKMFYIEILTIIYFFGETKDSNHYLFAGMVSRGRTFYATILTSKQQFTGEEEIGLVWMHLLAVAGATVVSSSFGKDEKMAKSEVAVATTLADALYMKDDEVIAAKREHLALTVNETMKKPSRMKIVDNEKSGRVTYQKLKKLC</sequence>
<reference evidence="1" key="1">
    <citation type="submission" date="2018-11" db="EMBL/GenBank/DDBJ databases">
        <authorList>
            <consortium name="Genoscope - CEA"/>
            <person name="William W."/>
        </authorList>
    </citation>
    <scope>NUCLEOTIDE SEQUENCE</scope>
</reference>
<dbReference type="EMBL" id="LR031568">
    <property type="protein sequence ID" value="VDC61345.1"/>
    <property type="molecule type" value="Genomic_DNA"/>
</dbReference>
<evidence type="ECO:0000313" key="1">
    <source>
        <dbReference type="EMBL" id="VDC61345.1"/>
    </source>
</evidence>
<gene>
    <name evidence="1" type="ORF">BRAA09T38956Z</name>
</gene>
<protein>
    <submittedName>
        <fullName evidence="1">Uncharacterized protein</fullName>
    </submittedName>
</protein>
<organism evidence="1">
    <name type="scientific">Brassica campestris</name>
    <name type="common">Field mustard</name>
    <dbReference type="NCBI Taxonomy" id="3711"/>
    <lineage>
        <taxon>Eukaryota</taxon>
        <taxon>Viridiplantae</taxon>
        <taxon>Streptophyta</taxon>
        <taxon>Embryophyta</taxon>
        <taxon>Tracheophyta</taxon>
        <taxon>Spermatophyta</taxon>
        <taxon>Magnoliopsida</taxon>
        <taxon>eudicotyledons</taxon>
        <taxon>Gunneridae</taxon>
        <taxon>Pentapetalae</taxon>
        <taxon>rosids</taxon>
        <taxon>malvids</taxon>
        <taxon>Brassicales</taxon>
        <taxon>Brassicaceae</taxon>
        <taxon>Brassiceae</taxon>
        <taxon>Brassica</taxon>
    </lineage>
</organism>